<dbReference type="EMBL" id="UOEL01000153">
    <property type="protein sequence ID" value="VAW18506.1"/>
    <property type="molecule type" value="Genomic_DNA"/>
</dbReference>
<proteinExistence type="predicted"/>
<name>A0A3B0UFU9_9ZZZZ</name>
<reference evidence="1" key="1">
    <citation type="submission" date="2018-06" db="EMBL/GenBank/DDBJ databases">
        <authorList>
            <person name="Zhirakovskaya E."/>
        </authorList>
    </citation>
    <scope>NUCLEOTIDE SEQUENCE</scope>
</reference>
<evidence type="ECO:0008006" key="2">
    <source>
        <dbReference type="Google" id="ProtNLM"/>
    </source>
</evidence>
<evidence type="ECO:0000313" key="1">
    <source>
        <dbReference type="EMBL" id="VAW18506.1"/>
    </source>
</evidence>
<sequence>MCAKSAIISNYEMKFYYLKRTGEGKNKMCTINIIRNKLLSRIFAVVKRKTHMWILQNLQRKEFETNLFYP</sequence>
<gene>
    <name evidence="1" type="ORF">MNBD_BACTEROID03-1306</name>
</gene>
<organism evidence="1">
    <name type="scientific">hydrothermal vent metagenome</name>
    <dbReference type="NCBI Taxonomy" id="652676"/>
    <lineage>
        <taxon>unclassified sequences</taxon>
        <taxon>metagenomes</taxon>
        <taxon>ecological metagenomes</taxon>
    </lineage>
</organism>
<accession>A0A3B0UFU9</accession>
<dbReference type="AlphaFoldDB" id="A0A3B0UFU9"/>
<protein>
    <recommendedName>
        <fullName evidence="2">Mobile element protein</fullName>
    </recommendedName>
</protein>